<evidence type="ECO:0000259" key="3">
    <source>
        <dbReference type="Pfam" id="PF00056"/>
    </source>
</evidence>
<evidence type="ECO:0000256" key="1">
    <source>
        <dbReference type="ARBA" id="ARBA00023002"/>
    </source>
</evidence>
<dbReference type="PANTHER" id="PTHR43128:SF16">
    <property type="entry name" value="L-LACTATE DEHYDROGENASE"/>
    <property type="match status" value="1"/>
</dbReference>
<dbReference type="PANTHER" id="PTHR43128">
    <property type="entry name" value="L-2-HYDROXYCARBOXYLATE DEHYDROGENASE (NAD(P)(+))"/>
    <property type="match status" value="1"/>
</dbReference>
<dbReference type="Pfam" id="PF00056">
    <property type="entry name" value="Ldh_1_N"/>
    <property type="match status" value="1"/>
</dbReference>
<dbReference type="GO" id="GO:0004459">
    <property type="term" value="F:L-lactate dehydrogenase (NAD+) activity"/>
    <property type="evidence" value="ECO:0007669"/>
    <property type="project" value="TreeGrafter"/>
</dbReference>
<dbReference type="Gene3D" id="3.90.110.10">
    <property type="entry name" value="Lactate dehydrogenase/glycoside hydrolase, family 4, C-terminal"/>
    <property type="match status" value="1"/>
</dbReference>
<dbReference type="GO" id="GO:0006089">
    <property type="term" value="P:lactate metabolic process"/>
    <property type="evidence" value="ECO:0007669"/>
    <property type="project" value="TreeGrafter"/>
</dbReference>
<dbReference type="AlphaFoldDB" id="A0A6J6DGT1"/>
<dbReference type="SUPFAM" id="SSF51735">
    <property type="entry name" value="NAD(P)-binding Rossmann-fold domains"/>
    <property type="match status" value="1"/>
</dbReference>
<organism evidence="4">
    <name type="scientific">freshwater metagenome</name>
    <dbReference type="NCBI Taxonomy" id="449393"/>
    <lineage>
        <taxon>unclassified sequences</taxon>
        <taxon>metagenomes</taxon>
        <taxon>ecological metagenomes</taxon>
    </lineage>
</organism>
<dbReference type="InterPro" id="IPR015955">
    <property type="entry name" value="Lactate_DH/Glyco_Ohase_4_C"/>
</dbReference>
<evidence type="ECO:0000313" key="4">
    <source>
        <dbReference type="EMBL" id="CAB4562436.1"/>
    </source>
</evidence>
<protein>
    <submittedName>
        <fullName evidence="4">Unannotated protein</fullName>
    </submittedName>
</protein>
<dbReference type="InterPro" id="IPR036291">
    <property type="entry name" value="NAD(P)-bd_dom_sf"/>
</dbReference>
<feature type="domain" description="Lactate/malate dehydrogenase N-terminal" evidence="3">
    <location>
        <begin position="1"/>
        <end position="141"/>
    </location>
</feature>
<evidence type="ECO:0000256" key="2">
    <source>
        <dbReference type="ARBA" id="ARBA00023027"/>
    </source>
</evidence>
<name>A0A6J6DGT1_9ZZZZ</name>
<dbReference type="InterPro" id="IPR001236">
    <property type="entry name" value="Lactate/malate_DH_N"/>
</dbReference>
<keyword evidence="2" id="KW-0520">NAD</keyword>
<reference evidence="4" key="1">
    <citation type="submission" date="2020-05" db="EMBL/GenBank/DDBJ databases">
        <authorList>
            <person name="Chiriac C."/>
            <person name="Salcher M."/>
            <person name="Ghai R."/>
            <person name="Kavagutti S V."/>
        </authorList>
    </citation>
    <scope>NUCLEOTIDE SEQUENCE</scope>
</reference>
<proteinExistence type="predicted"/>
<gene>
    <name evidence="4" type="ORF">UFOPK1591_00824</name>
</gene>
<dbReference type="PIRSF" id="PIRSF000102">
    <property type="entry name" value="Lac_mal_DH"/>
    <property type="match status" value="1"/>
</dbReference>
<accession>A0A6J6DGT1</accession>
<keyword evidence="1" id="KW-0560">Oxidoreductase</keyword>
<sequence>MKLAIIGATGSCGRQVAAQLLERGTLPAEGSLHLIGHSGGAHETELWGLRSDLLDAFSDRAPRIEVGTDVAVSGADVVVMMAGATVTPDVTDRALLAETNHRIFREAAADVARMPAEPTVIVQSNPVELALEIFAEVVSRNRILGAAAWSDSLRFRLEIAAELGIKRPMVDAEMWGQHGDHIVPMWSGVRARGVEQGRIDDVIGRATQGRSVAQLPDEIRATRDHVVGLIKRGEVGDAYAFIQKQQPDLRAAVKPLFTHFTAGRTTELATAHAVADVVSFLAGGVRATIPAQVMLDSEWPGLTGPLAVPVLIEPHGWRQVVTQNISAREKDALDAAMRAIATSNASTSR</sequence>
<dbReference type="SUPFAM" id="SSF56327">
    <property type="entry name" value="LDH C-terminal domain-like"/>
    <property type="match status" value="1"/>
</dbReference>
<dbReference type="InterPro" id="IPR001557">
    <property type="entry name" value="L-lactate/malate_DH"/>
</dbReference>
<dbReference type="EMBL" id="CAEZTD010000056">
    <property type="protein sequence ID" value="CAB4562436.1"/>
    <property type="molecule type" value="Genomic_DNA"/>
</dbReference>
<dbReference type="Gene3D" id="3.40.50.720">
    <property type="entry name" value="NAD(P)-binding Rossmann-like Domain"/>
    <property type="match status" value="1"/>
</dbReference>